<comment type="subcellular location">
    <subcellularLocation>
        <location evidence="2">Cytoplasm</location>
        <location evidence="2">Cell cortex</location>
    </subcellularLocation>
    <subcellularLocation>
        <location evidence="1">Cytoplasm</location>
        <location evidence="1">Cytoskeleton</location>
    </subcellularLocation>
</comment>
<comment type="caution">
    <text evidence="12">The sequence shown here is derived from an EMBL/GenBank/DDBJ whole genome shotgun (WGS) entry which is preliminary data.</text>
</comment>
<dbReference type="Gramene" id="rna-gnl|WGS:JABURB|Cocit.L5627.1">
    <property type="protein sequence ID" value="cds-KAF7846002.1"/>
    <property type="gene ID" value="gene-BT93_L5627"/>
</dbReference>
<dbReference type="Gene3D" id="3.40.20.10">
    <property type="entry name" value="Severin"/>
    <property type="match status" value="2"/>
</dbReference>
<dbReference type="SMART" id="SM00102">
    <property type="entry name" value="ADF"/>
    <property type="match status" value="2"/>
</dbReference>
<organism evidence="12 13">
    <name type="scientific">Corymbia citriodora subsp. variegata</name>
    <dbReference type="NCBI Taxonomy" id="360336"/>
    <lineage>
        <taxon>Eukaryota</taxon>
        <taxon>Viridiplantae</taxon>
        <taxon>Streptophyta</taxon>
        <taxon>Embryophyta</taxon>
        <taxon>Tracheophyta</taxon>
        <taxon>Spermatophyta</taxon>
        <taxon>Magnoliopsida</taxon>
        <taxon>eudicotyledons</taxon>
        <taxon>Gunneridae</taxon>
        <taxon>Pentapetalae</taxon>
        <taxon>rosids</taxon>
        <taxon>malvids</taxon>
        <taxon>Myrtales</taxon>
        <taxon>Myrtaceae</taxon>
        <taxon>Myrtoideae</taxon>
        <taxon>Eucalypteae</taxon>
        <taxon>Corymbia</taxon>
    </lineage>
</organism>
<dbReference type="CDD" id="cd11285">
    <property type="entry name" value="ADF_Twf-N_like"/>
    <property type="match status" value="1"/>
</dbReference>
<evidence type="ECO:0000256" key="2">
    <source>
        <dbReference type="ARBA" id="ARBA00004544"/>
    </source>
</evidence>
<evidence type="ECO:0000313" key="12">
    <source>
        <dbReference type="EMBL" id="KAF7846002.1"/>
    </source>
</evidence>
<keyword evidence="6" id="KW-0009">Actin-binding</keyword>
<dbReference type="GO" id="GO:0003785">
    <property type="term" value="F:actin monomer binding"/>
    <property type="evidence" value="ECO:0007669"/>
    <property type="project" value="TreeGrafter"/>
</dbReference>
<proteinExistence type="inferred from homology"/>
<comment type="subunit">
    <text evidence="8">Interacts with G-actin; ADP-actin form.</text>
</comment>
<dbReference type="AlphaFoldDB" id="A0A8T0CGY9"/>
<evidence type="ECO:0000256" key="5">
    <source>
        <dbReference type="ARBA" id="ARBA00022737"/>
    </source>
</evidence>
<sequence>MQSGITASQELLDAFNTLVSSSSQRALLATIDKETLVPSSTLQSSSTFTSDLDALVPLLTPIAASYILLKLDGSASDGYVAVTYVPDTAPVRQKMLFASTRLTLVRELGVERFRETLFVTRAQELSKEGWEKHEKHAALAAPLTEEEEGLKGIREQEAAEGGGTGARRSHVSAGVGLEMDESGLKALEGLKSAAEGALVQIKIDVKSERLLLDSESTASPAELSSKIEATEPRYSFYRYPGHEGVLFMYSCPSQSKIKERMVYASSRARLVNIAEQEVGLQILKRFEASSPSEWTEDVLAGEFEEKKVESRGFARPKRPGRR</sequence>
<keyword evidence="5" id="KW-0677">Repeat</keyword>
<name>A0A8T0CGY9_CORYI</name>
<dbReference type="PANTHER" id="PTHR13759">
    <property type="entry name" value="TWINFILIN"/>
    <property type="match status" value="1"/>
</dbReference>
<dbReference type="InterPro" id="IPR002108">
    <property type="entry name" value="ADF-H"/>
</dbReference>
<dbReference type="Proteomes" id="UP000806378">
    <property type="component" value="Unassembled WGS sequence"/>
</dbReference>
<dbReference type="InterPro" id="IPR029006">
    <property type="entry name" value="ADF-H/Gelsolin-like_dom_sf"/>
</dbReference>
<comment type="similarity">
    <text evidence="3">Belongs to the actin-binding proteins ADF family. Twinfilin subfamily.</text>
</comment>
<protein>
    <recommendedName>
        <fullName evidence="10">Twinfilin</fullName>
    </recommendedName>
</protein>
<evidence type="ECO:0000256" key="7">
    <source>
        <dbReference type="ARBA" id="ARBA00023212"/>
    </source>
</evidence>
<dbReference type="SUPFAM" id="SSF55753">
    <property type="entry name" value="Actin depolymerizing proteins"/>
    <property type="match status" value="2"/>
</dbReference>
<evidence type="ECO:0000256" key="10">
    <source>
        <dbReference type="ARBA" id="ARBA00069496"/>
    </source>
</evidence>
<evidence type="ECO:0000256" key="8">
    <source>
        <dbReference type="ARBA" id="ARBA00038532"/>
    </source>
</evidence>
<dbReference type="OrthoDB" id="10006997at2759"/>
<evidence type="ECO:0000259" key="11">
    <source>
        <dbReference type="PROSITE" id="PS51263"/>
    </source>
</evidence>
<evidence type="ECO:0000256" key="1">
    <source>
        <dbReference type="ARBA" id="ARBA00004245"/>
    </source>
</evidence>
<comment type="function">
    <text evidence="9">Actin-binding protein involved in motile and morphological processes. Inhibits actin polymerization, likely by sequestering G-actin.</text>
</comment>
<dbReference type="Pfam" id="PF00241">
    <property type="entry name" value="Cofilin_ADF"/>
    <property type="match status" value="2"/>
</dbReference>
<dbReference type="GO" id="GO:0030042">
    <property type="term" value="P:actin filament depolymerization"/>
    <property type="evidence" value="ECO:0007669"/>
    <property type="project" value="TreeGrafter"/>
</dbReference>
<evidence type="ECO:0000256" key="9">
    <source>
        <dbReference type="ARBA" id="ARBA00056419"/>
    </source>
</evidence>
<evidence type="ECO:0000313" key="13">
    <source>
        <dbReference type="Proteomes" id="UP000806378"/>
    </source>
</evidence>
<dbReference type="InterPro" id="IPR028458">
    <property type="entry name" value="Twinfilin"/>
</dbReference>
<dbReference type="GO" id="GO:0005884">
    <property type="term" value="C:actin filament"/>
    <property type="evidence" value="ECO:0007669"/>
    <property type="project" value="TreeGrafter"/>
</dbReference>
<accession>A0A8T0CGY9</accession>
<evidence type="ECO:0000256" key="6">
    <source>
        <dbReference type="ARBA" id="ARBA00023203"/>
    </source>
</evidence>
<evidence type="ECO:0000256" key="4">
    <source>
        <dbReference type="ARBA" id="ARBA00022490"/>
    </source>
</evidence>
<keyword evidence="13" id="KW-1185">Reference proteome</keyword>
<dbReference type="CDD" id="cd11284">
    <property type="entry name" value="ADF_Twf-C_like"/>
    <property type="match status" value="1"/>
</dbReference>
<dbReference type="FunFam" id="3.40.20.10:FF:000007">
    <property type="entry name" value="Twinfilin-1 isoform 1"/>
    <property type="match status" value="1"/>
</dbReference>
<reference evidence="12" key="1">
    <citation type="submission" date="2020-05" db="EMBL/GenBank/DDBJ databases">
        <title>WGS assembly of Corymbia citriodora subspecies variegata.</title>
        <authorList>
            <person name="Barry K."/>
            <person name="Hundley H."/>
            <person name="Shu S."/>
            <person name="Jenkins J."/>
            <person name="Grimwood J."/>
            <person name="Baten A."/>
        </authorList>
    </citation>
    <scope>NUCLEOTIDE SEQUENCE</scope>
    <source>
        <strain evidence="12">CV2-018</strain>
    </source>
</reference>
<dbReference type="PANTHER" id="PTHR13759:SF1">
    <property type="entry name" value="TWINFILIN"/>
    <property type="match status" value="1"/>
</dbReference>
<dbReference type="GO" id="GO:0005938">
    <property type="term" value="C:cell cortex"/>
    <property type="evidence" value="ECO:0007669"/>
    <property type="project" value="UniProtKB-SubCell"/>
</dbReference>
<dbReference type="FunFam" id="3.40.20.10:FF:000042">
    <property type="entry name" value="Actin depolymerizing protein"/>
    <property type="match status" value="1"/>
</dbReference>
<dbReference type="EMBL" id="MU096551">
    <property type="protein sequence ID" value="KAF7846002.1"/>
    <property type="molecule type" value="Genomic_DNA"/>
</dbReference>
<dbReference type="GO" id="GO:0051016">
    <property type="term" value="P:barbed-end actin filament capping"/>
    <property type="evidence" value="ECO:0007669"/>
    <property type="project" value="TreeGrafter"/>
</dbReference>
<evidence type="ECO:0000256" key="3">
    <source>
        <dbReference type="ARBA" id="ARBA00009557"/>
    </source>
</evidence>
<dbReference type="PROSITE" id="PS51263">
    <property type="entry name" value="ADF_H"/>
    <property type="match status" value="2"/>
</dbReference>
<gene>
    <name evidence="12" type="ORF">BT93_L5627</name>
</gene>
<feature type="domain" description="ADF-H" evidence="11">
    <location>
        <begin position="174"/>
        <end position="304"/>
    </location>
</feature>
<keyword evidence="4" id="KW-0963">Cytoplasm</keyword>
<keyword evidence="7" id="KW-0206">Cytoskeleton</keyword>
<dbReference type="GO" id="GO:0051015">
    <property type="term" value="F:actin filament binding"/>
    <property type="evidence" value="ECO:0007669"/>
    <property type="project" value="TreeGrafter"/>
</dbReference>
<feature type="domain" description="ADF-H" evidence="11">
    <location>
        <begin position="3"/>
        <end position="135"/>
    </location>
</feature>